<keyword evidence="3 11" id="KW-1134">Transmembrane beta strand</keyword>
<evidence type="ECO:0000256" key="4">
    <source>
        <dbReference type="ARBA" id="ARBA00022496"/>
    </source>
</evidence>
<evidence type="ECO:0000256" key="1">
    <source>
        <dbReference type="ARBA" id="ARBA00004571"/>
    </source>
</evidence>
<name>A0ABX9SUH4_SPHMI</name>
<dbReference type="PANTHER" id="PTHR32552">
    <property type="entry name" value="FERRICHROME IRON RECEPTOR-RELATED"/>
    <property type="match status" value="1"/>
</dbReference>
<keyword evidence="5 11" id="KW-0812">Transmembrane</keyword>
<dbReference type="Pfam" id="PF07715">
    <property type="entry name" value="Plug"/>
    <property type="match status" value="1"/>
</dbReference>
<feature type="domain" description="TonB-dependent receptor-like beta-barrel" evidence="13">
    <location>
        <begin position="324"/>
        <end position="774"/>
    </location>
</feature>
<dbReference type="InterPro" id="IPR000531">
    <property type="entry name" value="Beta-barrel_TonB"/>
</dbReference>
<evidence type="ECO:0000259" key="13">
    <source>
        <dbReference type="Pfam" id="PF00593"/>
    </source>
</evidence>
<dbReference type="SUPFAM" id="SSF56935">
    <property type="entry name" value="Porins"/>
    <property type="match status" value="1"/>
</dbReference>
<keyword evidence="7" id="KW-0406">Ion transport</keyword>
<evidence type="ECO:0000256" key="6">
    <source>
        <dbReference type="ARBA" id="ARBA00023004"/>
    </source>
</evidence>
<comment type="caution">
    <text evidence="15">The sequence shown here is derived from an EMBL/GenBank/DDBJ whole genome shotgun (WGS) entry which is preliminary data.</text>
</comment>
<protein>
    <submittedName>
        <fullName evidence="15">Outer membrane receptor protein involved in Fe transport</fullName>
    </submittedName>
</protein>
<dbReference type="Gene3D" id="2.40.170.20">
    <property type="entry name" value="TonB-dependent receptor, beta-barrel domain"/>
    <property type="match status" value="1"/>
</dbReference>
<evidence type="ECO:0000313" key="15">
    <source>
        <dbReference type="EMBL" id="RKS84941.1"/>
    </source>
</evidence>
<keyword evidence="16" id="KW-1185">Reference proteome</keyword>
<keyword evidence="6" id="KW-0408">Iron</keyword>
<evidence type="ECO:0000256" key="12">
    <source>
        <dbReference type="RuleBase" id="RU003357"/>
    </source>
</evidence>
<evidence type="ECO:0000256" key="11">
    <source>
        <dbReference type="PROSITE-ProRule" id="PRU01360"/>
    </source>
</evidence>
<reference evidence="15 16" key="1">
    <citation type="submission" date="2018-10" db="EMBL/GenBank/DDBJ databases">
        <title>Genomic Encyclopedia of Type Strains, Phase IV (KMG-IV): sequencing the most valuable type-strain genomes for metagenomic binning, comparative biology and taxonomic classification.</title>
        <authorList>
            <person name="Goeker M."/>
        </authorList>
    </citation>
    <scope>NUCLEOTIDE SEQUENCE [LARGE SCALE GENOMIC DNA]</scope>
    <source>
        <strain evidence="15 16">DSM 19791</strain>
    </source>
</reference>
<dbReference type="PANTHER" id="PTHR32552:SF81">
    <property type="entry name" value="TONB-DEPENDENT OUTER MEMBRANE RECEPTOR"/>
    <property type="match status" value="1"/>
</dbReference>
<keyword evidence="8 12" id="KW-0798">TonB box</keyword>
<evidence type="ECO:0000256" key="5">
    <source>
        <dbReference type="ARBA" id="ARBA00022692"/>
    </source>
</evidence>
<sequence>MLEIALVKRLPARRVRWVEATRLTGTISEERYVKRVGNMTSDDMNRSARRHGVGKWSTPIWRTGLLCGTALLWPTVASAQNEQSARQNVAVAYDSDAIIVTARQKAEALTEVPAAITSISSDFLEKQNVTTFVDFATKVPNLSFQYGQGGSFLWSGDRETTIRGVVGVGTTAFYIDDTPVPSSVSPQVLNLERIEVLKGPQGTLYGASSMGGNVRYITRKPSLDENEGTLSLQVGKTKDGGFDHDNNIQNNFVLVPDKLAVNVAFGYLQDSGFIKRRFRDGSGEWVTKDGEGRNRSLTGSLGIRAQLTDNLEANLSFLGQSSRLRGFPGAYLPLPGYKPLSYTLDRDVDVQEYSKDRWGLGALVLRYDGNGFEAVSSTSFFKRKIEQIDDNTEGTNFFFQSEFDIDFTGVPFYVIINSREKALTHETRISFDQGTLLPGLSGIVGVFHKTTKNRNYNPGVVVPELGEAGLLPPYLANVLTRETEKNTAVFGEVYYEPASQLTLTLGLRQYWIDQHQDPSVDTGALFGPDPFYNAAKDNRESGLVPKAVISYEIGDRGNVYASASKGFRLGGSNSRLPSFCGSDLEDLGLTLDGAGRYKSDTLWSYEVGAKSRIADGRMNISAAAFRMDWSDIQQVGTLPTCGLTFMTNAGKARIKGGEFEIAGRPLANVPLTVSLGIGYLDATLLDPGFLPQPANSRLGLVPKWTGSISGYYETPITANADFFIAADYSYTSSTKVPSVADGTAVFFTRQPINLVNGNVGVKFGRSQVMVFAKNLFDKRLTYGDQPMSGFERRELLEDGSYERLLRGVVSRPRQIGVQYQLDF</sequence>
<keyword evidence="2 11" id="KW-0813">Transport</keyword>
<evidence type="ECO:0000256" key="9">
    <source>
        <dbReference type="ARBA" id="ARBA00023136"/>
    </source>
</evidence>
<feature type="domain" description="TonB-dependent receptor plug" evidence="14">
    <location>
        <begin position="110"/>
        <end position="212"/>
    </location>
</feature>
<evidence type="ECO:0000259" key="14">
    <source>
        <dbReference type="Pfam" id="PF07715"/>
    </source>
</evidence>
<evidence type="ECO:0000313" key="16">
    <source>
        <dbReference type="Proteomes" id="UP000276029"/>
    </source>
</evidence>
<gene>
    <name evidence="15" type="ORF">DFR51_3541</name>
</gene>
<comment type="similarity">
    <text evidence="11 12">Belongs to the TonB-dependent receptor family.</text>
</comment>
<dbReference type="EMBL" id="RBWX01000012">
    <property type="protein sequence ID" value="RKS84941.1"/>
    <property type="molecule type" value="Genomic_DNA"/>
</dbReference>
<dbReference type="Pfam" id="PF00593">
    <property type="entry name" value="TonB_dep_Rec_b-barrel"/>
    <property type="match status" value="1"/>
</dbReference>
<dbReference type="InterPro" id="IPR012910">
    <property type="entry name" value="Plug_dom"/>
</dbReference>
<evidence type="ECO:0000256" key="2">
    <source>
        <dbReference type="ARBA" id="ARBA00022448"/>
    </source>
</evidence>
<accession>A0ABX9SUH4</accession>
<keyword evidence="15" id="KW-0675">Receptor</keyword>
<keyword evidence="10 11" id="KW-0998">Cell outer membrane</keyword>
<proteinExistence type="inferred from homology"/>
<organism evidence="15 16">
    <name type="scientific">Sphingosinicella microcystinivorans</name>
    <dbReference type="NCBI Taxonomy" id="335406"/>
    <lineage>
        <taxon>Bacteria</taxon>
        <taxon>Pseudomonadati</taxon>
        <taxon>Pseudomonadota</taxon>
        <taxon>Alphaproteobacteria</taxon>
        <taxon>Sphingomonadales</taxon>
        <taxon>Sphingosinicellaceae</taxon>
        <taxon>Sphingosinicella</taxon>
    </lineage>
</organism>
<comment type="subcellular location">
    <subcellularLocation>
        <location evidence="1 11">Cell outer membrane</location>
        <topology evidence="1 11">Multi-pass membrane protein</topology>
    </subcellularLocation>
</comment>
<dbReference type="PROSITE" id="PS52016">
    <property type="entry name" value="TONB_DEPENDENT_REC_3"/>
    <property type="match status" value="1"/>
</dbReference>
<dbReference type="InterPro" id="IPR036942">
    <property type="entry name" value="Beta-barrel_TonB_sf"/>
</dbReference>
<dbReference type="Proteomes" id="UP000276029">
    <property type="component" value="Unassembled WGS sequence"/>
</dbReference>
<evidence type="ECO:0000256" key="3">
    <source>
        <dbReference type="ARBA" id="ARBA00022452"/>
    </source>
</evidence>
<evidence type="ECO:0000256" key="7">
    <source>
        <dbReference type="ARBA" id="ARBA00023065"/>
    </source>
</evidence>
<keyword evidence="9 11" id="KW-0472">Membrane</keyword>
<keyword evidence="4" id="KW-0410">Iron transport</keyword>
<dbReference type="InterPro" id="IPR039426">
    <property type="entry name" value="TonB-dep_rcpt-like"/>
</dbReference>
<evidence type="ECO:0000256" key="10">
    <source>
        <dbReference type="ARBA" id="ARBA00023237"/>
    </source>
</evidence>
<evidence type="ECO:0000256" key="8">
    <source>
        <dbReference type="ARBA" id="ARBA00023077"/>
    </source>
</evidence>